<dbReference type="Pfam" id="PF23427">
    <property type="entry name" value="EGF_4"/>
    <property type="match status" value="1"/>
</dbReference>
<dbReference type="OrthoDB" id="10060424at2759"/>
<dbReference type="InParanoid" id="A0A3P7F3Q6"/>
<reference evidence="2 3" key="1">
    <citation type="submission" date="2018-11" db="EMBL/GenBank/DDBJ databases">
        <authorList>
            <consortium name="Pathogen Informatics"/>
        </authorList>
    </citation>
    <scope>NUCLEOTIDE SEQUENCE [LARGE SCALE GENOMIC DNA]</scope>
</reference>
<dbReference type="AlphaFoldDB" id="A0A3P7F3Q6"/>
<gene>
    <name evidence="2" type="ORF">WBA_LOCUS12900</name>
</gene>
<dbReference type="InterPro" id="IPR056590">
    <property type="entry name" value="Mua-3/Mup-4_EGF"/>
</dbReference>
<name>A0A3P7F3Q6_WUCBA</name>
<evidence type="ECO:0000313" key="3">
    <source>
        <dbReference type="Proteomes" id="UP000270924"/>
    </source>
</evidence>
<feature type="domain" description="Mua-3/Mup-4 EGF-like" evidence="1">
    <location>
        <begin position="44"/>
        <end position="83"/>
    </location>
</feature>
<organism evidence="2 3">
    <name type="scientific">Wuchereria bancrofti</name>
    <dbReference type="NCBI Taxonomy" id="6293"/>
    <lineage>
        <taxon>Eukaryota</taxon>
        <taxon>Metazoa</taxon>
        <taxon>Ecdysozoa</taxon>
        <taxon>Nematoda</taxon>
        <taxon>Chromadorea</taxon>
        <taxon>Rhabditida</taxon>
        <taxon>Spirurina</taxon>
        <taxon>Spiruromorpha</taxon>
        <taxon>Filarioidea</taxon>
        <taxon>Onchocercidae</taxon>
        <taxon>Wuchereria</taxon>
    </lineage>
</organism>
<accession>A0A3P7F3Q6</accession>
<proteinExistence type="predicted"/>
<dbReference type="EMBL" id="UYWW01013269">
    <property type="protein sequence ID" value="VDM23249.1"/>
    <property type="molecule type" value="Genomic_DNA"/>
</dbReference>
<dbReference type="Proteomes" id="UP000270924">
    <property type="component" value="Unassembled WGS sequence"/>
</dbReference>
<keyword evidence="3" id="KW-1185">Reference proteome</keyword>
<evidence type="ECO:0000259" key="1">
    <source>
        <dbReference type="Pfam" id="PF23427"/>
    </source>
</evidence>
<evidence type="ECO:0000313" key="2">
    <source>
        <dbReference type="EMBL" id="VDM23249.1"/>
    </source>
</evidence>
<sequence>MHTHAGCDRSLNQICVLKSGKPCCSCPMPFEQHPITRVCGGALCNPQIVSSCPSPEICHMTPHGNHRCTCPPNTVRDQKSGTCTTAPIARKPAMMPGILPNECGNMIPCKENEHCIVSLTGRRVCQCLYVKLKQKFDKQVIIDKDRIVYKGKVVMRIAAFISSTYVNLPVACTSTTYVNFPAICTSSSSTSTWQ</sequence>
<protein>
    <recommendedName>
        <fullName evidence="1">Mua-3/Mup-4 EGF-like domain-containing protein</fullName>
    </recommendedName>
</protein>